<feature type="domain" description="Prepilin peptidase A24 N-terminal" evidence="12">
    <location>
        <begin position="8"/>
        <end position="88"/>
    </location>
</feature>
<evidence type="ECO:0000256" key="7">
    <source>
        <dbReference type="ARBA" id="ARBA00023136"/>
    </source>
</evidence>
<organism evidence="13 14">
    <name type="scientific">candidate division WOR-1 bacterium RIFOXYC12_FULL_54_18</name>
    <dbReference type="NCBI Taxonomy" id="1802584"/>
    <lineage>
        <taxon>Bacteria</taxon>
        <taxon>Bacillati</taxon>
        <taxon>Saganbacteria</taxon>
    </lineage>
</organism>
<keyword evidence="4" id="KW-0997">Cell inner membrane</keyword>
<keyword evidence="3" id="KW-1003">Cell membrane</keyword>
<evidence type="ECO:0000259" key="12">
    <source>
        <dbReference type="Pfam" id="PF06750"/>
    </source>
</evidence>
<keyword evidence="9" id="KW-0511">Multifunctional enzyme</keyword>
<dbReference type="Proteomes" id="UP000178602">
    <property type="component" value="Unassembled WGS sequence"/>
</dbReference>
<evidence type="ECO:0000256" key="2">
    <source>
        <dbReference type="ARBA" id="ARBA00005801"/>
    </source>
</evidence>
<feature type="transmembrane region" description="Helical" evidence="10">
    <location>
        <begin position="153"/>
        <end position="175"/>
    </location>
</feature>
<comment type="caution">
    <text evidence="13">The sequence shown here is derived from an EMBL/GenBank/DDBJ whole genome shotgun (WGS) entry which is preliminary data.</text>
</comment>
<feature type="transmembrane region" description="Helical" evidence="10">
    <location>
        <begin position="121"/>
        <end position="141"/>
    </location>
</feature>
<evidence type="ECO:0000313" key="13">
    <source>
        <dbReference type="EMBL" id="OGC28607.1"/>
    </source>
</evidence>
<evidence type="ECO:0000259" key="11">
    <source>
        <dbReference type="Pfam" id="PF01478"/>
    </source>
</evidence>
<dbReference type="GO" id="GO:0004190">
    <property type="term" value="F:aspartic-type endopeptidase activity"/>
    <property type="evidence" value="ECO:0007669"/>
    <property type="project" value="UniProtKB-EC"/>
</dbReference>
<feature type="domain" description="Prepilin type IV endopeptidase peptidase" evidence="11">
    <location>
        <begin position="102"/>
        <end position="215"/>
    </location>
</feature>
<dbReference type="AlphaFoldDB" id="A0A1F4T7S2"/>
<comment type="function">
    <text evidence="9">Plays an essential role in type IV pili and type II pseudopili formation by proteolytically removing the leader sequence from substrate proteins and subsequently monomethylating the alpha-amino group of the newly exposed N-terminal phenylalanine.</text>
</comment>
<evidence type="ECO:0000256" key="1">
    <source>
        <dbReference type="ARBA" id="ARBA00004429"/>
    </source>
</evidence>
<name>A0A1F4T7S2_UNCSA</name>
<dbReference type="Pfam" id="PF06750">
    <property type="entry name" value="A24_N_bact"/>
    <property type="match status" value="1"/>
</dbReference>
<dbReference type="EC" id="3.4.23.43" evidence="9"/>
<dbReference type="EMBL" id="MEUG01000001">
    <property type="protein sequence ID" value="OGC28607.1"/>
    <property type="molecule type" value="Genomic_DNA"/>
</dbReference>
<dbReference type="Gene3D" id="1.20.120.1220">
    <property type="match status" value="1"/>
</dbReference>
<dbReference type="GO" id="GO:0006465">
    <property type="term" value="P:signal peptide processing"/>
    <property type="evidence" value="ECO:0007669"/>
    <property type="project" value="TreeGrafter"/>
</dbReference>
<keyword evidence="9" id="KW-0378">Hydrolase</keyword>
<dbReference type="InterPro" id="IPR050882">
    <property type="entry name" value="Prepilin_peptidase/N-MTase"/>
</dbReference>
<dbReference type="PANTHER" id="PTHR30487">
    <property type="entry name" value="TYPE 4 PREPILIN-LIKE PROTEINS LEADER PEPTIDE-PROCESSING ENZYME"/>
    <property type="match status" value="1"/>
</dbReference>
<evidence type="ECO:0000256" key="10">
    <source>
        <dbReference type="SAM" id="Phobius"/>
    </source>
</evidence>
<keyword evidence="6 10" id="KW-1133">Transmembrane helix</keyword>
<feature type="transmembrane region" description="Helical" evidence="10">
    <location>
        <begin position="187"/>
        <end position="220"/>
    </location>
</feature>
<dbReference type="GO" id="GO:0005886">
    <property type="term" value="C:plasma membrane"/>
    <property type="evidence" value="ECO:0007669"/>
    <property type="project" value="UniProtKB-SubCell"/>
</dbReference>
<reference evidence="13 14" key="1">
    <citation type="journal article" date="2016" name="Nat. Commun.">
        <title>Thousands of microbial genomes shed light on interconnected biogeochemical processes in an aquifer system.</title>
        <authorList>
            <person name="Anantharaman K."/>
            <person name="Brown C.T."/>
            <person name="Hug L.A."/>
            <person name="Sharon I."/>
            <person name="Castelle C.J."/>
            <person name="Probst A.J."/>
            <person name="Thomas B.C."/>
            <person name="Singh A."/>
            <person name="Wilkins M.J."/>
            <person name="Karaoz U."/>
            <person name="Brodie E.L."/>
            <person name="Williams K.H."/>
            <person name="Hubbard S.S."/>
            <person name="Banfield J.F."/>
        </authorList>
    </citation>
    <scope>NUCLEOTIDE SEQUENCE [LARGE SCALE GENOMIC DNA]</scope>
</reference>
<evidence type="ECO:0000256" key="9">
    <source>
        <dbReference type="RuleBase" id="RU003794"/>
    </source>
</evidence>
<dbReference type="PANTHER" id="PTHR30487:SF0">
    <property type="entry name" value="PREPILIN LEADER PEPTIDASE_N-METHYLTRANSFERASE-RELATED"/>
    <property type="match status" value="1"/>
</dbReference>
<evidence type="ECO:0000256" key="8">
    <source>
        <dbReference type="RuleBase" id="RU003793"/>
    </source>
</evidence>
<evidence type="ECO:0000256" key="5">
    <source>
        <dbReference type="ARBA" id="ARBA00022692"/>
    </source>
</evidence>
<evidence type="ECO:0000256" key="3">
    <source>
        <dbReference type="ARBA" id="ARBA00022475"/>
    </source>
</evidence>
<feature type="transmembrane region" description="Helical" evidence="10">
    <location>
        <begin position="240"/>
        <end position="260"/>
    </location>
</feature>
<keyword evidence="9" id="KW-0489">Methyltransferase</keyword>
<evidence type="ECO:0000256" key="4">
    <source>
        <dbReference type="ARBA" id="ARBA00022519"/>
    </source>
</evidence>
<comment type="catalytic activity">
    <reaction evidence="9">
        <text>Typically cleaves a -Gly-|-Phe- bond to release an N-terminal, basic peptide of 5-8 residues from type IV prepilin, and then N-methylates the new N-terminal amino group, the methyl donor being S-adenosyl-L-methionine.</text>
        <dbReference type="EC" id="3.4.23.43"/>
    </reaction>
</comment>
<dbReference type="GO" id="GO:0008168">
    <property type="term" value="F:methyltransferase activity"/>
    <property type="evidence" value="ECO:0007669"/>
    <property type="project" value="UniProtKB-KW"/>
</dbReference>
<keyword evidence="7 10" id="KW-0472">Membrane</keyword>
<evidence type="ECO:0000313" key="14">
    <source>
        <dbReference type="Proteomes" id="UP000178602"/>
    </source>
</evidence>
<protein>
    <recommendedName>
        <fullName evidence="9">Prepilin leader peptidase/N-methyltransferase</fullName>
        <ecNumber evidence="9">2.1.1.-</ecNumber>
        <ecNumber evidence="9">3.4.23.43</ecNumber>
    </recommendedName>
</protein>
<feature type="transmembrane region" description="Helical" evidence="10">
    <location>
        <begin position="96"/>
        <end position="114"/>
    </location>
</feature>
<dbReference type="InterPro" id="IPR000045">
    <property type="entry name" value="Prepilin_IV_endopep_pep"/>
</dbReference>
<comment type="subcellular location">
    <subcellularLocation>
        <location evidence="1">Cell inner membrane</location>
        <topology evidence="1">Multi-pass membrane protein</topology>
    </subcellularLocation>
    <subcellularLocation>
        <location evidence="9">Cell membrane</location>
        <topology evidence="9">Multi-pass membrane protein</topology>
    </subcellularLocation>
</comment>
<dbReference type="InterPro" id="IPR014032">
    <property type="entry name" value="Peptidase_A24A_bac"/>
</dbReference>
<sequence>MLILFLFIIGAVVGSFLNVCIHRLPRNESVVWPASHCPACGKQLFPWELFPIVSYLVLRGRCSGCRSPISLRYPLVEALSAFFFVATWQFTFGDPVSFLFYLIFVLGLLVIVFIDLEHMLIPDTVSMGGCFFGLVFAGLKANGAGSLAPLGDALFGGALGFLFFLMVAKLGGMWFKKEVVGEGDFYLAAFLGTYLGPVGLVVALFVAYLSAALAAIVLLLGKKVKMDNYLPFGPPLAFGGVVALFFGQAILNWYFAVWWIQ</sequence>
<comment type="similarity">
    <text evidence="2 8">Belongs to the peptidase A24 family.</text>
</comment>
<evidence type="ECO:0000256" key="6">
    <source>
        <dbReference type="ARBA" id="ARBA00022989"/>
    </source>
</evidence>
<keyword evidence="9" id="KW-0645">Protease</keyword>
<keyword evidence="9" id="KW-0808">Transferase</keyword>
<dbReference type="EC" id="2.1.1.-" evidence="9"/>
<proteinExistence type="inferred from homology"/>
<dbReference type="InterPro" id="IPR010627">
    <property type="entry name" value="Prepilin_pept_A24_N"/>
</dbReference>
<dbReference type="GO" id="GO:0032259">
    <property type="term" value="P:methylation"/>
    <property type="evidence" value="ECO:0007669"/>
    <property type="project" value="UniProtKB-KW"/>
</dbReference>
<keyword evidence="5 9" id="KW-0812">Transmembrane</keyword>
<accession>A0A1F4T7S2</accession>
<feature type="transmembrane region" description="Helical" evidence="10">
    <location>
        <begin position="70"/>
        <end position="90"/>
    </location>
</feature>
<dbReference type="PRINTS" id="PR00864">
    <property type="entry name" value="PREPILNPTASE"/>
</dbReference>
<gene>
    <name evidence="13" type="ORF">A3K49_06590</name>
</gene>
<dbReference type="Pfam" id="PF01478">
    <property type="entry name" value="Peptidase_A24"/>
    <property type="match status" value="1"/>
</dbReference>